<evidence type="ECO:0000313" key="3">
    <source>
        <dbReference type="Proteomes" id="UP000799291"/>
    </source>
</evidence>
<dbReference type="InterPro" id="IPR027417">
    <property type="entry name" value="P-loop_NTPase"/>
</dbReference>
<dbReference type="GO" id="GO:0016887">
    <property type="term" value="F:ATP hydrolysis activity"/>
    <property type="evidence" value="ECO:0007669"/>
    <property type="project" value="InterPro"/>
</dbReference>
<reference evidence="2" key="1">
    <citation type="journal article" date="2020" name="Stud. Mycol.">
        <title>101 Dothideomycetes genomes: a test case for predicting lifestyles and emergence of pathogens.</title>
        <authorList>
            <person name="Haridas S."/>
            <person name="Albert R."/>
            <person name="Binder M."/>
            <person name="Bloem J."/>
            <person name="Labutti K."/>
            <person name="Salamov A."/>
            <person name="Andreopoulos B."/>
            <person name="Baker S."/>
            <person name="Barry K."/>
            <person name="Bills G."/>
            <person name="Bluhm B."/>
            <person name="Cannon C."/>
            <person name="Castanera R."/>
            <person name="Culley D."/>
            <person name="Daum C."/>
            <person name="Ezra D."/>
            <person name="Gonzalez J."/>
            <person name="Henrissat B."/>
            <person name="Kuo A."/>
            <person name="Liang C."/>
            <person name="Lipzen A."/>
            <person name="Lutzoni F."/>
            <person name="Magnuson J."/>
            <person name="Mondo S."/>
            <person name="Nolan M."/>
            <person name="Ohm R."/>
            <person name="Pangilinan J."/>
            <person name="Park H.-J."/>
            <person name="Ramirez L."/>
            <person name="Alfaro M."/>
            <person name="Sun H."/>
            <person name="Tritt A."/>
            <person name="Yoshinaga Y."/>
            <person name="Zwiers L.-H."/>
            <person name="Turgeon B."/>
            <person name="Goodwin S."/>
            <person name="Spatafora J."/>
            <person name="Crous P."/>
            <person name="Grigoriev I."/>
        </authorList>
    </citation>
    <scope>NUCLEOTIDE SEQUENCE</scope>
    <source>
        <strain evidence="2">CBS 122367</strain>
    </source>
</reference>
<dbReference type="Proteomes" id="UP000799291">
    <property type="component" value="Unassembled WGS sequence"/>
</dbReference>
<dbReference type="SUPFAM" id="SSF52540">
    <property type="entry name" value="P-loop containing nucleoside triphosphate hydrolases"/>
    <property type="match status" value="1"/>
</dbReference>
<gene>
    <name evidence="2" type="ORF">K458DRAFT_391640</name>
</gene>
<proteinExistence type="predicted"/>
<feature type="domain" description="ATPase AAA-type core" evidence="1">
    <location>
        <begin position="164"/>
        <end position="236"/>
    </location>
</feature>
<dbReference type="PANTHER" id="PTHR46411:SF3">
    <property type="entry name" value="AAA+ ATPASE DOMAIN-CONTAINING PROTEIN"/>
    <property type="match status" value="1"/>
</dbReference>
<dbReference type="InterPro" id="IPR003959">
    <property type="entry name" value="ATPase_AAA_core"/>
</dbReference>
<keyword evidence="2" id="KW-0378">Hydrolase</keyword>
<sequence length="354" mass="40653">MQHAPNISMYAPMGDIVISDEDDECGCSSSTDNVALCESQRRDFDRRSVSKPFERDGQYLLCPPQFLGYRLDTRNWLELSVTSVQEIAELASNAAFDKLRLDPDQKNLIRSLVNSHTSSTKKKSLAEDIVKGKGKASSFFCMALLESAKLLRLRVWLPSQADRNVERNLESLFELAARWRAVLLFDEADVFLESRGNNTSDLNRNALVSVLLRVLEYYQGIMILINNRIKLFDVAVQFHVNLGLMYKELEFDDKRAIFEQFIHSVDKDKVEDREAIMKWFSRGEGKEWFEHLNGRQVRNVLFSAASLGSLGHSGDILKLEHIKTMAKATFKFQDSLRMIVEKKKIRSQARRCDE</sequence>
<dbReference type="Gene3D" id="3.40.50.300">
    <property type="entry name" value="P-loop containing nucleotide triphosphate hydrolases"/>
    <property type="match status" value="1"/>
</dbReference>
<dbReference type="OrthoDB" id="10042665at2759"/>
<dbReference type="PANTHER" id="PTHR46411">
    <property type="entry name" value="FAMILY ATPASE, PUTATIVE-RELATED"/>
    <property type="match status" value="1"/>
</dbReference>
<dbReference type="GO" id="GO:0006508">
    <property type="term" value="P:proteolysis"/>
    <property type="evidence" value="ECO:0007669"/>
    <property type="project" value="UniProtKB-KW"/>
</dbReference>
<evidence type="ECO:0000313" key="2">
    <source>
        <dbReference type="EMBL" id="KAF2681688.1"/>
    </source>
</evidence>
<dbReference type="GO" id="GO:0008233">
    <property type="term" value="F:peptidase activity"/>
    <property type="evidence" value="ECO:0007669"/>
    <property type="project" value="UniProtKB-KW"/>
</dbReference>
<keyword evidence="3" id="KW-1185">Reference proteome</keyword>
<protein>
    <submittedName>
        <fullName evidence="2">Putative 26S protease regulatory subunit</fullName>
    </submittedName>
</protein>
<dbReference type="Pfam" id="PF00004">
    <property type="entry name" value="AAA"/>
    <property type="match status" value="1"/>
</dbReference>
<name>A0A6G1IUA6_9PLEO</name>
<organism evidence="2 3">
    <name type="scientific">Lentithecium fluviatile CBS 122367</name>
    <dbReference type="NCBI Taxonomy" id="1168545"/>
    <lineage>
        <taxon>Eukaryota</taxon>
        <taxon>Fungi</taxon>
        <taxon>Dikarya</taxon>
        <taxon>Ascomycota</taxon>
        <taxon>Pezizomycotina</taxon>
        <taxon>Dothideomycetes</taxon>
        <taxon>Pleosporomycetidae</taxon>
        <taxon>Pleosporales</taxon>
        <taxon>Massarineae</taxon>
        <taxon>Lentitheciaceae</taxon>
        <taxon>Lentithecium</taxon>
    </lineage>
</organism>
<keyword evidence="2" id="KW-0645">Protease</keyword>
<accession>A0A6G1IUA6</accession>
<dbReference type="GO" id="GO:0005524">
    <property type="term" value="F:ATP binding"/>
    <property type="evidence" value="ECO:0007669"/>
    <property type="project" value="InterPro"/>
</dbReference>
<dbReference type="EMBL" id="MU005590">
    <property type="protein sequence ID" value="KAF2681688.1"/>
    <property type="molecule type" value="Genomic_DNA"/>
</dbReference>
<dbReference type="AlphaFoldDB" id="A0A6G1IUA6"/>
<evidence type="ECO:0000259" key="1">
    <source>
        <dbReference type="Pfam" id="PF00004"/>
    </source>
</evidence>